<evidence type="ECO:0000313" key="3">
    <source>
        <dbReference type="EMBL" id="CAE0401827.1"/>
    </source>
</evidence>
<evidence type="ECO:0000313" key="2">
    <source>
        <dbReference type="EMBL" id="CAE0401826.1"/>
    </source>
</evidence>
<dbReference type="InterPro" id="IPR011989">
    <property type="entry name" value="ARM-like"/>
</dbReference>
<dbReference type="EMBL" id="HBIM01000194">
    <property type="protein sequence ID" value="CAE0401827.1"/>
    <property type="molecule type" value="Transcribed_RNA"/>
</dbReference>
<protein>
    <submittedName>
        <fullName evidence="2">Uncharacterized protein</fullName>
    </submittedName>
</protein>
<sequence length="553" mass="59620">MNDPTSIMAMESHDIRPDEIPESSSKKSKKKKSSKSSSSSSKLNDSAASLSLVDNEAEAETSKKSSKKKSSKSSSKTKLAVNEESASSLNASQNLGESASEGLSNDATTAKKSKRKSSKKDEASSSSPSNNDIDKVIQLVTGDIWAAGEGATAALEALCELLQVDETRDYLKNRQLALRLGAHLPVVRKMKDFPHDKQIQSLGLQLVRCWGNMPTAPWFELVMVGALERAVHIIMEEGESTPTYSPKLQDSALCLLEQMTIDAIAIKFLVQQKGIDALVHIFQNIPDSAARNRALGGLRAMMKHGGPVGCKAVAEKVNTLLLNLSDADMLASVVELTAEMAATEEAAKPAIQGNIIEGLAHIFRQPAGGELRNKSLEILKAFVSTGGLAGRKAIVERTNWILQNSDDSKLLVPTIELCTELVSKEDTANGFVQSHGVKGLAYAYKLFLEDKPIVPKYAHEALLTVASTGGSAGRQAIVDEDVLESIVEQMQSKPNEAKVQLRGCQMVLALAADQRKAVKESGVLPLISQIFSIHRKEKQTLKVAHLAMDAMVK</sequence>
<reference evidence="2" key="1">
    <citation type="submission" date="2021-01" db="EMBL/GenBank/DDBJ databases">
        <authorList>
            <person name="Corre E."/>
            <person name="Pelletier E."/>
            <person name="Niang G."/>
            <person name="Scheremetjew M."/>
            <person name="Finn R."/>
            <person name="Kale V."/>
            <person name="Holt S."/>
            <person name="Cochrane G."/>
            <person name="Meng A."/>
            <person name="Brown T."/>
            <person name="Cohen L."/>
        </authorList>
    </citation>
    <scope>NUCLEOTIDE SEQUENCE</scope>
    <source>
        <strain evidence="2">CCMP127</strain>
    </source>
</reference>
<evidence type="ECO:0000256" key="1">
    <source>
        <dbReference type="SAM" id="MobiDB-lite"/>
    </source>
</evidence>
<dbReference type="EMBL" id="HBIM01000193">
    <property type="protein sequence ID" value="CAE0401826.1"/>
    <property type="molecule type" value="Transcribed_RNA"/>
</dbReference>
<feature type="compositionally biased region" description="Polar residues" evidence="1">
    <location>
        <begin position="84"/>
        <end position="110"/>
    </location>
</feature>
<dbReference type="SUPFAM" id="SSF48371">
    <property type="entry name" value="ARM repeat"/>
    <property type="match status" value="1"/>
</dbReference>
<feature type="region of interest" description="Disordered" evidence="1">
    <location>
        <begin position="1"/>
        <end position="132"/>
    </location>
</feature>
<proteinExistence type="predicted"/>
<gene>
    <name evidence="2" type="ORF">ACOF00016_LOCUS170</name>
    <name evidence="3" type="ORF">ACOF00016_LOCUS171</name>
</gene>
<organism evidence="2">
    <name type="scientific">Amphora coffeiformis</name>
    <dbReference type="NCBI Taxonomy" id="265554"/>
    <lineage>
        <taxon>Eukaryota</taxon>
        <taxon>Sar</taxon>
        <taxon>Stramenopiles</taxon>
        <taxon>Ochrophyta</taxon>
        <taxon>Bacillariophyta</taxon>
        <taxon>Bacillariophyceae</taxon>
        <taxon>Bacillariophycidae</taxon>
        <taxon>Thalassiophysales</taxon>
        <taxon>Catenulaceae</taxon>
        <taxon>Amphora</taxon>
    </lineage>
</organism>
<accession>A0A6S8HNR7</accession>
<dbReference type="AlphaFoldDB" id="A0A6S8HNR7"/>
<dbReference type="InterPro" id="IPR016024">
    <property type="entry name" value="ARM-type_fold"/>
</dbReference>
<name>A0A6S8HNR7_9STRA</name>
<dbReference type="Gene3D" id="1.25.10.10">
    <property type="entry name" value="Leucine-rich Repeat Variant"/>
    <property type="match status" value="2"/>
</dbReference>